<name>A0A1D8N4L7_YARLL</name>
<dbReference type="Proteomes" id="UP000256601">
    <property type="component" value="Unassembled WGS sequence"/>
</dbReference>
<dbReference type="EMBL" id="CP017553">
    <property type="protein sequence ID" value="AOW00554.1"/>
    <property type="molecule type" value="Genomic_DNA"/>
</dbReference>
<dbReference type="VEuPathDB" id="FungiDB:YALI1_A12245g"/>
<comment type="subunit">
    <text evidence="5">Binds the proteasome.</text>
</comment>
<feature type="compositionally biased region" description="Basic and acidic residues" evidence="6">
    <location>
        <begin position="46"/>
        <end position="56"/>
    </location>
</feature>
<evidence type="ECO:0000313" key="9">
    <source>
        <dbReference type="Proteomes" id="UP000182444"/>
    </source>
</evidence>
<dbReference type="PANTHER" id="PTHR28032">
    <property type="entry name" value="FI02826P"/>
    <property type="match status" value="1"/>
</dbReference>
<dbReference type="GO" id="GO:0071630">
    <property type="term" value="P:nuclear protein quality control by the ubiquitin-proteasome system"/>
    <property type="evidence" value="ECO:0007669"/>
    <property type="project" value="UniProtKB-UniRule"/>
</dbReference>
<comment type="similarity">
    <text evidence="1 5">Belongs to the cut8/STS1 family.</text>
</comment>
<dbReference type="GeneID" id="2906519"/>
<evidence type="ECO:0000313" key="10">
    <source>
        <dbReference type="Proteomes" id="UP000256601"/>
    </source>
</evidence>
<comment type="subcellular location">
    <subcellularLocation>
        <location evidence="5">Cytoplasm</location>
    </subcellularLocation>
    <subcellularLocation>
        <location evidence="5">Nucleus</location>
    </subcellularLocation>
</comment>
<dbReference type="SMR" id="A0A1D8N4L7"/>
<evidence type="ECO:0000313" key="7">
    <source>
        <dbReference type="EMBL" id="AOW00554.1"/>
    </source>
</evidence>
<dbReference type="GO" id="GO:0031965">
    <property type="term" value="C:nuclear membrane"/>
    <property type="evidence" value="ECO:0007669"/>
    <property type="project" value="TreeGrafter"/>
</dbReference>
<proteinExistence type="inferred from homology"/>
<dbReference type="InterPro" id="IPR013868">
    <property type="entry name" value="Cut8/Sts1_fam"/>
</dbReference>
<dbReference type="OrthoDB" id="10061064at2759"/>
<dbReference type="eggNOG" id="ENOG502RNK4">
    <property type="taxonomic scope" value="Eukaryota"/>
</dbReference>
<accession>A0A1D8N4L7</accession>
<dbReference type="Proteomes" id="UP000182444">
    <property type="component" value="Chromosome 1A"/>
</dbReference>
<dbReference type="RefSeq" id="XP_499999.1">
    <property type="nucleotide sequence ID" value="XM_499999.1"/>
</dbReference>
<dbReference type="EMBL" id="KZ859165">
    <property type="protein sequence ID" value="RDW22716.1"/>
    <property type="molecule type" value="Genomic_DNA"/>
</dbReference>
<evidence type="ECO:0000256" key="3">
    <source>
        <dbReference type="ARBA" id="ARBA00022927"/>
    </source>
</evidence>
<dbReference type="Gene3D" id="1.20.58.1590">
    <property type="entry name" value="Tethering factor for nuclear proteasome Cut8/Sts1"/>
    <property type="match status" value="1"/>
</dbReference>
<evidence type="ECO:0000256" key="6">
    <source>
        <dbReference type="SAM" id="MobiDB-lite"/>
    </source>
</evidence>
<comment type="function">
    <text evidence="5">Involved in ubiquitin-mediated protein degradation. Regulatory factor in the ubiquitin/proteasome pathway that controls the turnover of proteasome substrates. Targets proteasomes to the nucleus and facilitates the degradation of nuclear proteins.</text>
</comment>
<organism evidence="7 9">
    <name type="scientific">Yarrowia lipolytica</name>
    <name type="common">Candida lipolytica</name>
    <dbReference type="NCBI Taxonomy" id="4952"/>
    <lineage>
        <taxon>Eukaryota</taxon>
        <taxon>Fungi</taxon>
        <taxon>Dikarya</taxon>
        <taxon>Ascomycota</taxon>
        <taxon>Saccharomycotina</taxon>
        <taxon>Dipodascomycetes</taxon>
        <taxon>Dipodascales</taxon>
        <taxon>Dipodascales incertae sedis</taxon>
        <taxon>Yarrowia</taxon>
    </lineage>
</organism>
<dbReference type="AlphaFoldDB" id="A0A1D8N4L7"/>
<evidence type="ECO:0000256" key="5">
    <source>
        <dbReference type="RuleBase" id="RU368013"/>
    </source>
</evidence>
<keyword evidence="5" id="KW-0813">Transport</keyword>
<keyword evidence="3 5" id="KW-0653">Protein transport</keyword>
<keyword evidence="8" id="KW-0647">Proteasome</keyword>
<dbReference type="GO" id="GO:0015031">
    <property type="term" value="P:protein transport"/>
    <property type="evidence" value="ECO:0007669"/>
    <property type="project" value="UniProtKB-UniRule"/>
</dbReference>
<dbReference type="GO" id="GO:0070628">
    <property type="term" value="F:proteasome binding"/>
    <property type="evidence" value="ECO:0007669"/>
    <property type="project" value="TreeGrafter"/>
</dbReference>
<protein>
    <recommendedName>
        <fullName evidence="2 5">Tethering factor for nuclear proteasome STS1</fullName>
    </recommendedName>
</protein>
<dbReference type="InterPro" id="IPR038422">
    <property type="entry name" value="Cut8/Sts1_sf"/>
</dbReference>
<sequence>MMGSVVPLSSPAWDLNLSAGQNLLGHGSPTPSHSRKRRLSVTPEAGDSHMEHESPSKPRQQSPFVHKRARVTRQLQSRPLPMSRLLSSLDQKTLVSLLEGICAQDDRVARQVMEVTPKPTVSSAMDVLSRALDQAFALFPYKGDHQNDYAFFRVRPALEEFLAELSDYLSHFLPPNETQVSNSFAFLDQATSLVHRMPQWSSPANNRLKEETYEHIDVAWTLVCEEAAKRQRGSLAMSGVGNWLIRLEKHNELSGDRLKTSLHLLRDMLDDQGYRPPNPFASFNGAQQLFTV</sequence>
<evidence type="ECO:0000256" key="1">
    <source>
        <dbReference type="ARBA" id="ARBA00006199"/>
    </source>
</evidence>
<dbReference type="VEuPathDB" id="FungiDB:YALI0_A12023g"/>
<dbReference type="GO" id="GO:0005737">
    <property type="term" value="C:cytoplasm"/>
    <property type="evidence" value="ECO:0007669"/>
    <property type="project" value="UniProtKB-SubCell"/>
</dbReference>
<keyword evidence="5" id="KW-0963">Cytoplasm</keyword>
<evidence type="ECO:0000313" key="8">
    <source>
        <dbReference type="EMBL" id="RDW22716.1"/>
    </source>
</evidence>
<dbReference type="KEGG" id="yli:2906519"/>
<dbReference type="PANTHER" id="PTHR28032:SF1">
    <property type="entry name" value="FI02826P"/>
    <property type="match status" value="1"/>
</dbReference>
<feature type="region of interest" description="Disordered" evidence="6">
    <location>
        <begin position="24"/>
        <end position="68"/>
    </location>
</feature>
<dbReference type="OMA" id="DYTPHFL"/>
<reference evidence="8 10" key="2">
    <citation type="submission" date="2018-07" db="EMBL/GenBank/DDBJ databases">
        <title>Draft Genome Assemblies for Five Robust Yarrowia lipolytica Strains Exhibiting High Lipid Production and Pentose Sugar Utilization and Sugar Alcohol Secretion from Undetoxified Lignocellulosic Biomass Hydrolysates.</title>
        <authorList>
            <consortium name="DOE Joint Genome Institute"/>
            <person name="Walker C."/>
            <person name="Ryu S."/>
            <person name="Na H."/>
            <person name="Zane M."/>
            <person name="LaButti K."/>
            <person name="Lipzen A."/>
            <person name="Haridas S."/>
            <person name="Barry K."/>
            <person name="Grigoriev I.V."/>
            <person name="Quarterman J."/>
            <person name="Slininger P."/>
            <person name="Dien B."/>
            <person name="Trinh C.T."/>
        </authorList>
    </citation>
    <scope>NUCLEOTIDE SEQUENCE [LARGE SCALE GENOMIC DNA]</scope>
    <source>
        <strain evidence="8 10">YB392</strain>
    </source>
</reference>
<reference evidence="7 9" key="1">
    <citation type="journal article" date="2016" name="PLoS ONE">
        <title>Sequence Assembly of Yarrowia lipolytica Strain W29/CLIB89 Shows Transposable Element Diversity.</title>
        <authorList>
            <person name="Magnan C."/>
            <person name="Yu J."/>
            <person name="Chang I."/>
            <person name="Jahn E."/>
            <person name="Kanomata Y."/>
            <person name="Wu J."/>
            <person name="Zeller M."/>
            <person name="Oakes M."/>
            <person name="Baldi P."/>
            <person name="Sandmeyer S."/>
        </authorList>
    </citation>
    <scope>NUCLEOTIDE SEQUENCE [LARGE SCALE GENOMIC DNA]</scope>
    <source>
        <strain evidence="7">CLIB89</strain>
        <strain evidence="9">CLIB89(W29)</strain>
    </source>
</reference>
<dbReference type="GO" id="GO:0031144">
    <property type="term" value="P:proteasome localization"/>
    <property type="evidence" value="ECO:0007669"/>
    <property type="project" value="UniProtKB-UniRule"/>
</dbReference>
<evidence type="ECO:0000256" key="2">
    <source>
        <dbReference type="ARBA" id="ARBA00016204"/>
    </source>
</evidence>
<gene>
    <name evidence="8" type="ORF">B0I71DRAFT_137124</name>
    <name evidence="7" type="ORF">YALI1_A12245g</name>
</gene>
<dbReference type="GO" id="GO:0000502">
    <property type="term" value="C:proteasome complex"/>
    <property type="evidence" value="ECO:0007669"/>
    <property type="project" value="UniProtKB-KW"/>
</dbReference>
<evidence type="ECO:0000256" key="4">
    <source>
        <dbReference type="ARBA" id="ARBA00023242"/>
    </source>
</evidence>
<dbReference type="Pfam" id="PF08559">
    <property type="entry name" value="Cut8"/>
    <property type="match status" value="1"/>
</dbReference>
<keyword evidence="4 5" id="KW-0539">Nucleus</keyword>